<sequence length="113" mass="12790">MTNITTDTELRAAEDRLRELTSLIAKRPSPDIWPEGEFVRMVEENNALFNATQEYRNPVLHKLRVASVFEVYIGQDNKAVFVEMCDENFAATLTGDELLALAGELTNIAEQMK</sequence>
<comment type="caution">
    <text evidence="1">The sequence shown here is derived from an EMBL/GenBank/DDBJ whole genome shotgun (WGS) entry which is preliminary data.</text>
</comment>
<organism evidence="1 2">
    <name type="scientific">Larkinella terrae</name>
    <dbReference type="NCBI Taxonomy" id="2025311"/>
    <lineage>
        <taxon>Bacteria</taxon>
        <taxon>Pseudomonadati</taxon>
        <taxon>Bacteroidota</taxon>
        <taxon>Cytophagia</taxon>
        <taxon>Cytophagales</taxon>
        <taxon>Spirosomataceae</taxon>
        <taxon>Larkinella</taxon>
    </lineage>
</organism>
<evidence type="ECO:0000313" key="1">
    <source>
        <dbReference type="EMBL" id="MRS61761.1"/>
    </source>
</evidence>
<name>A0A7K0EJR1_9BACT</name>
<proteinExistence type="predicted"/>
<dbReference type="AlphaFoldDB" id="A0A7K0EJR1"/>
<dbReference type="RefSeq" id="WP_154175154.1">
    <property type="nucleotide sequence ID" value="NZ_WJXZ01000006.1"/>
</dbReference>
<protein>
    <submittedName>
        <fullName evidence="1">Uncharacterized protein</fullName>
    </submittedName>
</protein>
<gene>
    <name evidence="1" type="ORF">GJJ30_10725</name>
</gene>
<dbReference type="EMBL" id="WJXZ01000006">
    <property type="protein sequence ID" value="MRS61761.1"/>
    <property type="molecule type" value="Genomic_DNA"/>
</dbReference>
<keyword evidence="2" id="KW-1185">Reference proteome</keyword>
<dbReference type="Proteomes" id="UP000441754">
    <property type="component" value="Unassembled WGS sequence"/>
</dbReference>
<reference evidence="1 2" key="1">
    <citation type="journal article" date="2018" name="Antonie Van Leeuwenhoek">
        <title>Larkinella terrae sp. nov., isolated from soil on Jeju Island, South Korea.</title>
        <authorList>
            <person name="Ten L.N."/>
            <person name="Jeon J."/>
            <person name="Park S.J."/>
            <person name="Park S."/>
            <person name="Lee S.Y."/>
            <person name="Kim M.K."/>
            <person name="Jung H.Y."/>
        </authorList>
    </citation>
    <scope>NUCLEOTIDE SEQUENCE [LARGE SCALE GENOMIC DNA]</scope>
    <source>
        <strain evidence="1 2">KCTC 52001</strain>
    </source>
</reference>
<evidence type="ECO:0000313" key="2">
    <source>
        <dbReference type="Proteomes" id="UP000441754"/>
    </source>
</evidence>
<accession>A0A7K0EJR1</accession>